<accession>A0A084G4Y8</accession>
<dbReference type="SUPFAM" id="SSF50998">
    <property type="entry name" value="Quinoprotein alcohol dehydrogenase-like"/>
    <property type="match status" value="1"/>
</dbReference>
<dbReference type="GO" id="GO:0003723">
    <property type="term" value="F:RNA binding"/>
    <property type="evidence" value="ECO:0007669"/>
    <property type="project" value="TreeGrafter"/>
</dbReference>
<dbReference type="GO" id="GO:0000462">
    <property type="term" value="P:maturation of SSU-rRNA from tricistronic rRNA transcript (SSU-rRNA, 5.8S rRNA, LSU-rRNA)"/>
    <property type="evidence" value="ECO:0007669"/>
    <property type="project" value="InterPro"/>
</dbReference>
<dbReference type="OMA" id="MWDVELP"/>
<dbReference type="InterPro" id="IPR001680">
    <property type="entry name" value="WD40_rpt"/>
</dbReference>
<evidence type="ECO:0000256" key="1">
    <source>
        <dbReference type="SAM" id="MobiDB-lite"/>
    </source>
</evidence>
<protein>
    <submittedName>
        <fullName evidence="2">Uncharacterized protein</fullName>
    </submittedName>
</protein>
<organism evidence="2 3">
    <name type="scientific">Pseudallescheria apiosperma</name>
    <name type="common">Scedosporium apiospermum</name>
    <dbReference type="NCBI Taxonomy" id="563466"/>
    <lineage>
        <taxon>Eukaryota</taxon>
        <taxon>Fungi</taxon>
        <taxon>Dikarya</taxon>
        <taxon>Ascomycota</taxon>
        <taxon>Pezizomycotina</taxon>
        <taxon>Sordariomycetes</taxon>
        <taxon>Hypocreomycetidae</taxon>
        <taxon>Microascales</taxon>
        <taxon>Microascaceae</taxon>
        <taxon>Scedosporium</taxon>
    </lineage>
</organism>
<dbReference type="GO" id="GO:0034455">
    <property type="term" value="C:t-UTP complex"/>
    <property type="evidence" value="ECO:0007669"/>
    <property type="project" value="TreeGrafter"/>
</dbReference>
<dbReference type="GeneID" id="27724655"/>
<feature type="compositionally biased region" description="Polar residues" evidence="1">
    <location>
        <begin position="607"/>
        <end position="633"/>
    </location>
</feature>
<dbReference type="HOGENOM" id="CLU_002392_2_1_1"/>
<dbReference type="RefSeq" id="XP_016642199.1">
    <property type="nucleotide sequence ID" value="XM_016787884.1"/>
</dbReference>
<dbReference type="GO" id="GO:0032040">
    <property type="term" value="C:small-subunit processome"/>
    <property type="evidence" value="ECO:0007669"/>
    <property type="project" value="TreeGrafter"/>
</dbReference>
<dbReference type="EMBL" id="JOWA01000099">
    <property type="protein sequence ID" value="KEZ42400.1"/>
    <property type="molecule type" value="Genomic_DNA"/>
</dbReference>
<dbReference type="PANTHER" id="PTHR44163">
    <property type="entry name" value="U3 SMALL NUCLEOLAR RNA-ASSOCIATED PROTEIN 4 HOMOLOG"/>
    <property type="match status" value="1"/>
</dbReference>
<gene>
    <name evidence="2" type="ORF">SAPIO_CDS5583</name>
</gene>
<feature type="region of interest" description="Disordered" evidence="1">
    <location>
        <begin position="792"/>
        <end position="829"/>
    </location>
</feature>
<dbReference type="VEuPathDB" id="FungiDB:SAPIO_CDS5583"/>
<comment type="caution">
    <text evidence="2">The sequence shown here is derived from an EMBL/GenBank/DDBJ whole genome shotgun (WGS) entry which is preliminary data.</text>
</comment>
<dbReference type="KEGG" id="sapo:SAPIO_CDS5583"/>
<dbReference type="PANTHER" id="PTHR44163:SF1">
    <property type="entry name" value="U3 SMALL NUCLEOLAR RNA-ASSOCIATED PROTEIN 4 HOMOLOG"/>
    <property type="match status" value="1"/>
</dbReference>
<dbReference type="Gene3D" id="2.130.10.10">
    <property type="entry name" value="YVTN repeat-like/Quinoprotein amine dehydrogenase"/>
    <property type="match status" value="3"/>
</dbReference>
<reference evidence="2 3" key="1">
    <citation type="journal article" date="2014" name="Genome Announc.">
        <title>Draft genome sequence of the pathogenic fungus Scedosporium apiospermum.</title>
        <authorList>
            <person name="Vandeputte P."/>
            <person name="Ghamrawi S."/>
            <person name="Rechenmann M."/>
            <person name="Iltis A."/>
            <person name="Giraud S."/>
            <person name="Fleury M."/>
            <person name="Thornton C."/>
            <person name="Delhaes L."/>
            <person name="Meyer W."/>
            <person name="Papon N."/>
            <person name="Bouchara J.P."/>
        </authorList>
    </citation>
    <scope>NUCLEOTIDE SEQUENCE [LARGE SCALE GENOMIC DNA]</scope>
    <source>
        <strain evidence="2 3">IHEM 14462</strain>
    </source>
</reference>
<dbReference type="InterPro" id="IPR011047">
    <property type="entry name" value="Quinoprotein_ADH-like_sf"/>
</dbReference>
<dbReference type="GO" id="GO:0030686">
    <property type="term" value="C:90S preribosome"/>
    <property type="evidence" value="ECO:0007669"/>
    <property type="project" value="InterPro"/>
</dbReference>
<dbReference type="InterPro" id="IPR015943">
    <property type="entry name" value="WD40/YVTN_repeat-like_dom_sf"/>
</dbReference>
<dbReference type="Proteomes" id="UP000028545">
    <property type="component" value="Unassembled WGS sequence"/>
</dbReference>
<keyword evidence="3" id="KW-1185">Reference proteome</keyword>
<evidence type="ECO:0000313" key="2">
    <source>
        <dbReference type="EMBL" id="KEZ42400.1"/>
    </source>
</evidence>
<evidence type="ECO:0000313" key="3">
    <source>
        <dbReference type="Proteomes" id="UP000028545"/>
    </source>
</evidence>
<dbReference type="OrthoDB" id="8883818at2759"/>
<name>A0A084G4Y8_PSEDA</name>
<proteinExistence type="predicted"/>
<dbReference type="AlphaFoldDB" id="A0A084G4Y8"/>
<sequence>MDIHRCRFLPYPPSAINAIAFSHPRAQNAEQASSARLAIGRENGDIEIWNPLNGTWLQEKTIHGGSDRSIDGLVWVTEPDRNLADDKVAAGRMRLFSIGSSSTITEWDLLEGAPKRHATGNHGEIWCLAAQPISSGKSKSDSTSQIPRLIAGTIKGELISYTIEDDTLRFDKVLVRFQAKKHQALSLAFVNAHTAVVGCSDSIIRVYDIRKGMLVNTMTLGSDLAGGARDIIVWSVKCLPDGDIVSADSTGQVCIWDSKTYTQTQRLQSHDSDALSLAVSADGSIIASGGMDRRTIFYKKVTGSDRWGKVWGRRYHDHDVKAMAAFESGNKSVIVSGGPDAAPVVLPMREFGLENHRKLAHLPQQPPLLSATNARFIVSWWGQEVHVWSLRRPFGPMYKKSPGSDVDGNQKLLKTIVLSTESNISSAVISPDGSFLAVSSAASGVKAFHLRHKNPTVAADVQVSPVKLPADFAQVGPASLCLSPDSKWLCIVREGSEVLASRIDRTNASQKSSPAFSVSKWQRLKRLRRDVPRHKLLGGLGSYDRSITRTCFSPDSKMLATADLAGYIDTWVLRGPKVSTAGKEGVDDDGNSSSSSSSDSDAEVNGNGVSNDSKAGNTRWTRNPASRQLPKLSSTPVVLSFSPDVPRSAMTNGTSEANPDTKVSDDYTLLAVTAPFDVLAFHPLQGSLTHWTRRTRGARLPPEMLDVRDAAKGVVWQGSRAWIYGPSFIFMLDLHVDPKISALQSKKRKRIDPDSGAGNRMQVGALGPHKVFKLDGASKEAHTFQNVARKGDDMDISDDETNEGTNTHSGELIALRKNEGEEEEKNGKRKWWTTTKYRPILGIVPLGYSLSTEEQVEVALVERPHWAIDLPERYVGNKERTYY</sequence>
<dbReference type="Pfam" id="PF00400">
    <property type="entry name" value="WD40"/>
    <property type="match status" value="1"/>
</dbReference>
<dbReference type="InterPro" id="IPR046351">
    <property type="entry name" value="UTP4"/>
</dbReference>
<dbReference type="SMART" id="SM00320">
    <property type="entry name" value="WD40"/>
    <property type="match status" value="6"/>
</dbReference>
<feature type="region of interest" description="Disordered" evidence="1">
    <location>
        <begin position="581"/>
        <end position="633"/>
    </location>
</feature>